<feature type="modified residue" description="N5-methylglutamine" evidence="8">
    <location>
        <position position="237"/>
    </location>
</feature>
<proteinExistence type="inferred from homology"/>
<dbReference type="Pfam" id="PF00472">
    <property type="entry name" value="RF-1"/>
    <property type="match status" value="1"/>
</dbReference>
<evidence type="ECO:0000256" key="8">
    <source>
        <dbReference type="HAMAP-Rule" id="MF_00093"/>
    </source>
</evidence>
<evidence type="ECO:0000256" key="2">
    <source>
        <dbReference type="ARBA" id="ARBA00004496"/>
    </source>
</evidence>
<dbReference type="Gene3D" id="3.30.160.20">
    <property type="match status" value="1"/>
</dbReference>
<comment type="subcellular location">
    <subcellularLocation>
        <location evidence="2 8">Cytoplasm</location>
    </subcellularLocation>
</comment>
<evidence type="ECO:0000256" key="10">
    <source>
        <dbReference type="SAM" id="MobiDB-lite"/>
    </source>
</evidence>
<comment type="PTM">
    <text evidence="8">Methylated by PrmC. Methylation increases the termination efficiency of RF1.</text>
</comment>
<dbReference type="NCBIfam" id="NF001859">
    <property type="entry name" value="PRK00591.1"/>
    <property type="match status" value="1"/>
</dbReference>
<dbReference type="SMART" id="SM00937">
    <property type="entry name" value="PCRF"/>
    <property type="match status" value="1"/>
</dbReference>
<organism evidence="12 13">
    <name type="scientific">Faecalibacterium prausnitzii</name>
    <dbReference type="NCBI Taxonomy" id="853"/>
    <lineage>
        <taxon>Bacteria</taxon>
        <taxon>Bacillati</taxon>
        <taxon>Bacillota</taxon>
        <taxon>Clostridia</taxon>
        <taxon>Eubacteriales</taxon>
        <taxon>Oscillospiraceae</taxon>
        <taxon>Faecalibacterium</taxon>
    </lineage>
</organism>
<comment type="caution">
    <text evidence="12">The sequence shown here is derived from an EMBL/GenBank/DDBJ whole genome shotgun (WGS) entry which is preliminary data.</text>
</comment>
<dbReference type="RefSeq" id="WP_022257081.1">
    <property type="nucleotide sequence ID" value="NZ_DAWEON010000022.1"/>
</dbReference>
<keyword evidence="9" id="KW-0175">Coiled coil</keyword>
<evidence type="ECO:0000256" key="5">
    <source>
        <dbReference type="ARBA" id="ARBA00022490"/>
    </source>
</evidence>
<dbReference type="InterPro" id="IPR004373">
    <property type="entry name" value="RF-1"/>
</dbReference>
<dbReference type="Gene3D" id="3.30.70.1660">
    <property type="match status" value="2"/>
</dbReference>
<dbReference type="FunFam" id="3.30.160.20:FF:000004">
    <property type="entry name" value="Peptide chain release factor 1"/>
    <property type="match status" value="1"/>
</dbReference>
<dbReference type="HAMAP" id="MF_00093">
    <property type="entry name" value="Rel_fac_1"/>
    <property type="match status" value="1"/>
</dbReference>
<feature type="compositionally biased region" description="Polar residues" evidence="10">
    <location>
        <begin position="290"/>
        <end position="299"/>
    </location>
</feature>
<comment type="function">
    <text evidence="1 8">Peptide chain release factor 1 directs the termination of translation in response to the peptide chain termination codons UAG and UAA.</text>
</comment>
<dbReference type="SUPFAM" id="SSF75620">
    <property type="entry name" value="Release factor"/>
    <property type="match status" value="1"/>
</dbReference>
<dbReference type="InterPro" id="IPR050057">
    <property type="entry name" value="Prokaryotic/Mito_RF"/>
</dbReference>
<evidence type="ECO:0000256" key="7">
    <source>
        <dbReference type="ARBA" id="ARBA00050039"/>
    </source>
</evidence>
<dbReference type="InterPro" id="IPR005139">
    <property type="entry name" value="PCRF"/>
</dbReference>
<evidence type="ECO:0000256" key="9">
    <source>
        <dbReference type="SAM" id="Coils"/>
    </source>
</evidence>
<evidence type="ECO:0000259" key="11">
    <source>
        <dbReference type="PROSITE" id="PS00745"/>
    </source>
</evidence>
<evidence type="ECO:0000256" key="4">
    <source>
        <dbReference type="ARBA" id="ARBA00022481"/>
    </source>
</evidence>
<evidence type="ECO:0000313" key="12">
    <source>
        <dbReference type="EMBL" id="RAW52239.1"/>
    </source>
</evidence>
<feature type="region of interest" description="Disordered" evidence="10">
    <location>
        <begin position="288"/>
        <end position="308"/>
    </location>
</feature>
<reference evidence="12 13" key="1">
    <citation type="submission" date="2018-02" db="EMBL/GenBank/DDBJ databases">
        <title>Complete genome sequencing of Faecalibacterium prausnitzii strains isolated from the human gut.</title>
        <authorList>
            <person name="Fitzgerald B.C."/>
            <person name="Shkoporov A.N."/>
            <person name="Ross P.R."/>
            <person name="Hill C."/>
        </authorList>
    </citation>
    <scope>NUCLEOTIDE SEQUENCE [LARGE SCALE GENOMIC DNA]</scope>
    <source>
        <strain evidence="12 13">APC942/8-14-2</strain>
    </source>
</reference>
<dbReference type="Gene3D" id="6.10.140.1950">
    <property type="match status" value="1"/>
</dbReference>
<evidence type="ECO:0000256" key="6">
    <source>
        <dbReference type="ARBA" id="ARBA00022917"/>
    </source>
</evidence>
<dbReference type="AlphaFoldDB" id="A0A329TSL0"/>
<evidence type="ECO:0000313" key="13">
    <source>
        <dbReference type="Proteomes" id="UP000251634"/>
    </source>
</evidence>
<dbReference type="PROSITE" id="PS00745">
    <property type="entry name" value="RF_PROK_I"/>
    <property type="match status" value="1"/>
</dbReference>
<keyword evidence="6 8" id="KW-0648">Protein biosynthesis</keyword>
<dbReference type="GO" id="GO:0016149">
    <property type="term" value="F:translation release factor activity, codon specific"/>
    <property type="evidence" value="ECO:0007669"/>
    <property type="project" value="UniProtKB-UniRule"/>
</dbReference>
<keyword evidence="4 8" id="KW-0488">Methylation</keyword>
<evidence type="ECO:0000256" key="1">
    <source>
        <dbReference type="ARBA" id="ARBA00002986"/>
    </source>
</evidence>
<dbReference type="PANTHER" id="PTHR43804:SF7">
    <property type="entry name" value="LD18447P"/>
    <property type="match status" value="1"/>
</dbReference>
<dbReference type="FunFam" id="3.30.70.1660:FF:000002">
    <property type="entry name" value="Peptide chain release factor 1"/>
    <property type="match status" value="1"/>
</dbReference>
<comment type="similarity">
    <text evidence="3 8">Belongs to the prokaryotic/mitochondrial release factor family.</text>
</comment>
<sequence length="364" mass="41242">MPKLFSQMEAVSHRFEELSIRLNQPETAADPALFRRLMQEYHELEPVVDAYRKLATAKDHLEQAKALLEGETLDADFKEMVQQEVSEKSQDVAELENNLKILLLPKDANDEKSVILELRGGAGGEEAALFAHSLMRMYSMYVQSRGWEWEVLNLNETELGGVKEAIIAVNGRGAYNRLKYESGVHRVQRVPETETQGRIHTSTATVAVMPQAEEVDFALDMKDLRIDTFRSSGAGGQHINKTSSAIRVTHLPTGMVVECQNERSQFQNKDKALEILRSRLLAQKQKEQQDAINANRQGQVGTGDRSEKIRTYNFPQDRCTDHRIGLTVHNLDKIMDGNLDEIIDALAMREQAEKLRQLDTQSDR</sequence>
<dbReference type="FunFam" id="3.30.70.1660:FF:000004">
    <property type="entry name" value="Peptide chain release factor 1"/>
    <property type="match status" value="1"/>
</dbReference>
<dbReference type="EMBL" id="PRKZ01000001">
    <property type="protein sequence ID" value="RAW52239.1"/>
    <property type="molecule type" value="Genomic_DNA"/>
</dbReference>
<accession>A0A329TSL0</accession>
<name>A0A329TSL0_9FIRM</name>
<dbReference type="NCBIfam" id="TIGR00019">
    <property type="entry name" value="prfA"/>
    <property type="match status" value="1"/>
</dbReference>
<dbReference type="InterPro" id="IPR000352">
    <property type="entry name" value="Pep_chain_release_fac_I"/>
</dbReference>
<feature type="domain" description="Prokaryotic-type class I peptide chain release factors" evidence="11">
    <location>
        <begin position="230"/>
        <end position="246"/>
    </location>
</feature>
<dbReference type="Proteomes" id="UP000251634">
    <property type="component" value="Unassembled WGS sequence"/>
</dbReference>
<evidence type="ECO:0000256" key="3">
    <source>
        <dbReference type="ARBA" id="ARBA00010835"/>
    </source>
</evidence>
<dbReference type="GO" id="GO:0005829">
    <property type="term" value="C:cytosol"/>
    <property type="evidence" value="ECO:0007669"/>
    <property type="project" value="UniProtKB-ARBA"/>
</dbReference>
<protein>
    <recommendedName>
        <fullName evidence="7 8">Peptide chain release factor 1</fullName>
        <shortName evidence="8">RF-1</shortName>
    </recommendedName>
</protein>
<dbReference type="Pfam" id="PF03462">
    <property type="entry name" value="PCRF"/>
    <property type="match status" value="1"/>
</dbReference>
<feature type="coiled-coil region" evidence="9">
    <location>
        <begin position="51"/>
        <end position="98"/>
    </location>
</feature>
<dbReference type="PANTHER" id="PTHR43804">
    <property type="entry name" value="LD18447P"/>
    <property type="match status" value="1"/>
</dbReference>
<dbReference type="InterPro" id="IPR045853">
    <property type="entry name" value="Pep_chain_release_fac_I_sf"/>
</dbReference>
<gene>
    <name evidence="8" type="primary">prfA</name>
    <name evidence="12" type="ORF">C4N25_02180</name>
</gene>
<keyword evidence="5 8" id="KW-0963">Cytoplasm</keyword>